<dbReference type="InterPro" id="IPR036291">
    <property type="entry name" value="NAD(P)-bd_dom_sf"/>
</dbReference>
<evidence type="ECO:0000313" key="5">
    <source>
        <dbReference type="Proteomes" id="UP000547458"/>
    </source>
</evidence>
<dbReference type="SUPFAM" id="SSF51735">
    <property type="entry name" value="NAD(P)-binding Rossmann-fold domains"/>
    <property type="match status" value="1"/>
</dbReference>
<protein>
    <submittedName>
        <fullName evidence="4">Short-subunit dehydrogenase</fullName>
    </submittedName>
</protein>
<dbReference type="PANTHER" id="PTHR42901">
    <property type="entry name" value="ALCOHOL DEHYDROGENASE"/>
    <property type="match status" value="1"/>
</dbReference>
<reference evidence="4 5" key="1">
    <citation type="submission" date="2020-03" db="EMBL/GenBank/DDBJ databases">
        <title>Sequencing the genomes of 1000 actinobacteria strains.</title>
        <authorList>
            <person name="Klenk H.-P."/>
        </authorList>
    </citation>
    <scope>NUCLEOTIDE SEQUENCE [LARGE SCALE GENOMIC DNA]</scope>
    <source>
        <strain evidence="4 5">DSM 16403</strain>
    </source>
</reference>
<dbReference type="RefSeq" id="WP_167990752.1">
    <property type="nucleotide sequence ID" value="NZ_JAATJL010000001.1"/>
</dbReference>
<keyword evidence="5" id="KW-1185">Reference proteome</keyword>
<dbReference type="AlphaFoldDB" id="A0A846RJA5"/>
<dbReference type="InterPro" id="IPR002347">
    <property type="entry name" value="SDR_fam"/>
</dbReference>
<accession>A0A846RJA5</accession>
<dbReference type="EMBL" id="JAATJL010000001">
    <property type="protein sequence ID" value="NJC21249.1"/>
    <property type="molecule type" value="Genomic_DNA"/>
</dbReference>
<evidence type="ECO:0000313" key="4">
    <source>
        <dbReference type="EMBL" id="NJC21249.1"/>
    </source>
</evidence>
<keyword evidence="2" id="KW-0560">Oxidoreductase</keyword>
<dbReference type="GO" id="GO:0016491">
    <property type="term" value="F:oxidoreductase activity"/>
    <property type="evidence" value="ECO:0007669"/>
    <property type="project" value="UniProtKB-KW"/>
</dbReference>
<feature type="compositionally biased region" description="Basic and acidic residues" evidence="3">
    <location>
        <begin position="252"/>
        <end position="264"/>
    </location>
</feature>
<evidence type="ECO:0000256" key="2">
    <source>
        <dbReference type="ARBA" id="ARBA00023002"/>
    </source>
</evidence>
<dbReference type="CDD" id="cd05233">
    <property type="entry name" value="SDR_c"/>
    <property type="match status" value="1"/>
</dbReference>
<feature type="region of interest" description="Disordered" evidence="3">
    <location>
        <begin position="228"/>
        <end position="264"/>
    </location>
</feature>
<gene>
    <name evidence="4" type="ORF">BJ994_000325</name>
</gene>
<dbReference type="PRINTS" id="PR00081">
    <property type="entry name" value="GDHRDH"/>
</dbReference>
<dbReference type="InterPro" id="IPR020904">
    <property type="entry name" value="Sc_DH/Rdtase_CS"/>
</dbReference>
<dbReference type="PROSITE" id="PS00061">
    <property type="entry name" value="ADH_SHORT"/>
    <property type="match status" value="1"/>
</dbReference>
<evidence type="ECO:0000256" key="3">
    <source>
        <dbReference type="SAM" id="MobiDB-lite"/>
    </source>
</evidence>
<comment type="similarity">
    <text evidence="1">Belongs to the short-chain dehydrogenases/reductases (SDR) family.</text>
</comment>
<dbReference type="Pfam" id="PF00106">
    <property type="entry name" value="adh_short"/>
    <property type="match status" value="1"/>
</dbReference>
<comment type="caution">
    <text evidence="4">The sequence shown here is derived from an EMBL/GenBank/DDBJ whole genome shotgun (WGS) entry which is preliminary data.</text>
</comment>
<name>A0A846RJA5_9MICC</name>
<dbReference type="PANTHER" id="PTHR42901:SF1">
    <property type="entry name" value="ALCOHOL DEHYDROGENASE"/>
    <property type="match status" value="1"/>
</dbReference>
<evidence type="ECO:0000256" key="1">
    <source>
        <dbReference type="ARBA" id="ARBA00006484"/>
    </source>
</evidence>
<proteinExistence type="inferred from homology"/>
<dbReference type="Proteomes" id="UP000547458">
    <property type="component" value="Unassembled WGS sequence"/>
</dbReference>
<dbReference type="Gene3D" id="3.40.50.720">
    <property type="entry name" value="NAD(P)-binding Rossmann-like Domain"/>
    <property type="match status" value="1"/>
</dbReference>
<sequence>METNRPLALVTGASSGIGYELAKQFLSNGFDVVITAEDAELTSAAQRLEGLGGSVHPEEIDLAQRDGVDRLYAAVATLDRPLDAAVLNAGVGVGGPFLENSLDDELRLIDLNVVSTVALAKRIASDMVARGEGRILFTSSVVSRMPAPFQAVYGASKAFVQSFGQALRNELKDTGVTVTTLLPGPTDTEFFERAGLEETKVGAGEKDDPALVAEQGFKGMMSGDGNVLGGSLKSRGMGLSGNVTPDAAGAEMNRKMNEPGSAKD</sequence>
<organism evidence="4 5">
    <name type="scientific">Arthrobacter pigmenti</name>
    <dbReference type="NCBI Taxonomy" id="271432"/>
    <lineage>
        <taxon>Bacteria</taxon>
        <taxon>Bacillati</taxon>
        <taxon>Actinomycetota</taxon>
        <taxon>Actinomycetes</taxon>
        <taxon>Micrococcales</taxon>
        <taxon>Micrococcaceae</taxon>
        <taxon>Arthrobacter</taxon>
    </lineage>
</organism>